<dbReference type="AlphaFoldDB" id="X1VG36"/>
<protein>
    <submittedName>
        <fullName evidence="1">Uncharacterized protein</fullName>
    </submittedName>
</protein>
<evidence type="ECO:0000313" key="1">
    <source>
        <dbReference type="EMBL" id="GAJ13496.1"/>
    </source>
</evidence>
<accession>X1VG36</accession>
<gene>
    <name evidence="1" type="ORF">S12H4_53127</name>
</gene>
<comment type="caution">
    <text evidence="1">The sequence shown here is derived from an EMBL/GenBank/DDBJ whole genome shotgun (WGS) entry which is preliminary data.</text>
</comment>
<name>X1VG36_9ZZZZ</name>
<dbReference type="EMBL" id="BARW01033785">
    <property type="protein sequence ID" value="GAJ13496.1"/>
    <property type="molecule type" value="Genomic_DNA"/>
</dbReference>
<organism evidence="1">
    <name type="scientific">marine sediment metagenome</name>
    <dbReference type="NCBI Taxonomy" id="412755"/>
    <lineage>
        <taxon>unclassified sequences</taxon>
        <taxon>metagenomes</taxon>
        <taxon>ecological metagenomes</taxon>
    </lineage>
</organism>
<proteinExistence type="predicted"/>
<reference evidence="1" key="1">
    <citation type="journal article" date="2014" name="Front. Microbiol.">
        <title>High frequency of phylogenetically diverse reductive dehalogenase-homologous genes in deep subseafloor sedimentary metagenomes.</title>
        <authorList>
            <person name="Kawai M."/>
            <person name="Futagami T."/>
            <person name="Toyoda A."/>
            <person name="Takaki Y."/>
            <person name="Nishi S."/>
            <person name="Hori S."/>
            <person name="Arai W."/>
            <person name="Tsubouchi T."/>
            <person name="Morono Y."/>
            <person name="Uchiyama I."/>
            <person name="Ito T."/>
            <person name="Fujiyama A."/>
            <person name="Inagaki F."/>
            <person name="Takami H."/>
        </authorList>
    </citation>
    <scope>NUCLEOTIDE SEQUENCE</scope>
    <source>
        <strain evidence="1">Expedition CK06-06</strain>
    </source>
</reference>
<sequence>MAETQLRQGLVKISDYKALLQSALFSHMEKFSNGFIARNKHVWLDEIPLSKGWKCL</sequence>